<dbReference type="OMA" id="FPPMDGQ"/>
<evidence type="ECO:0000256" key="10">
    <source>
        <dbReference type="PIRSR" id="PIRSR610347-2"/>
    </source>
</evidence>
<dbReference type="PANTHER" id="PTHR12415">
    <property type="entry name" value="TYROSYL-DNA PHOSPHODIESTERASE 1"/>
    <property type="match status" value="1"/>
</dbReference>
<dbReference type="GO" id="GO:0006281">
    <property type="term" value="P:DNA repair"/>
    <property type="evidence" value="ECO:0007669"/>
    <property type="project" value="UniProtKB-KW"/>
</dbReference>
<dbReference type="OrthoDB" id="47785at2759"/>
<evidence type="ECO:0000256" key="3">
    <source>
        <dbReference type="ARBA" id="ARBA00022722"/>
    </source>
</evidence>
<dbReference type="GO" id="GO:0005634">
    <property type="term" value="C:nucleus"/>
    <property type="evidence" value="ECO:0007669"/>
    <property type="project" value="UniProtKB-SubCell"/>
</dbReference>
<feature type="compositionally biased region" description="Basic and acidic residues" evidence="11">
    <location>
        <begin position="43"/>
        <end position="63"/>
    </location>
</feature>
<dbReference type="Proteomes" id="UP000218811">
    <property type="component" value="Unassembled WGS sequence"/>
</dbReference>
<dbReference type="STRING" id="742152.A0A2H3K4D8"/>
<dbReference type="CDD" id="cd09123">
    <property type="entry name" value="PLDc_Tdp1_2"/>
    <property type="match status" value="1"/>
</dbReference>
<keyword evidence="5" id="KW-0378">Hydrolase</keyword>
<evidence type="ECO:0000256" key="1">
    <source>
        <dbReference type="ARBA" id="ARBA00004123"/>
    </source>
</evidence>
<evidence type="ECO:0000256" key="5">
    <source>
        <dbReference type="ARBA" id="ARBA00022801"/>
    </source>
</evidence>
<evidence type="ECO:0000313" key="12">
    <source>
        <dbReference type="EMBL" id="PCH43297.1"/>
    </source>
</evidence>
<accession>A0A2H3K4D8</accession>
<dbReference type="PROSITE" id="PS50330">
    <property type="entry name" value="UIM"/>
    <property type="match status" value="1"/>
</dbReference>
<keyword evidence="13" id="KW-1185">Reference proteome</keyword>
<dbReference type="GO" id="GO:0003697">
    <property type="term" value="F:single-stranded DNA binding"/>
    <property type="evidence" value="ECO:0007669"/>
    <property type="project" value="TreeGrafter"/>
</dbReference>
<keyword evidence="4" id="KW-0227">DNA damage</keyword>
<evidence type="ECO:0000256" key="6">
    <source>
        <dbReference type="ARBA" id="ARBA00022839"/>
    </source>
</evidence>
<name>A0A2H3K4D8_WOLCO</name>
<feature type="active site" description="Proton donor/acceptor" evidence="9">
    <location>
        <position position="528"/>
    </location>
</feature>
<comment type="similarity">
    <text evidence="2">Belongs to the tyrosyl-DNA phosphodiesterase family.</text>
</comment>
<evidence type="ECO:0000256" key="9">
    <source>
        <dbReference type="PIRSR" id="PIRSR610347-1"/>
    </source>
</evidence>
<evidence type="ECO:0000256" key="4">
    <source>
        <dbReference type="ARBA" id="ARBA00022763"/>
    </source>
</evidence>
<dbReference type="EMBL" id="KB468135">
    <property type="protein sequence ID" value="PCH43297.1"/>
    <property type="molecule type" value="Genomic_DNA"/>
</dbReference>
<keyword evidence="7" id="KW-0234">DNA repair</keyword>
<feature type="region of interest" description="Disordered" evidence="11">
    <location>
        <begin position="15"/>
        <end position="79"/>
    </location>
</feature>
<dbReference type="Gene3D" id="3.30.870.10">
    <property type="entry name" value="Endonuclease Chain A"/>
    <property type="match status" value="2"/>
</dbReference>
<evidence type="ECO:0000313" key="13">
    <source>
        <dbReference type="Proteomes" id="UP000218811"/>
    </source>
</evidence>
<dbReference type="SMART" id="SM00726">
    <property type="entry name" value="UIM"/>
    <property type="match status" value="2"/>
</dbReference>
<gene>
    <name evidence="12" type="ORF">WOLCODRAFT_138285</name>
</gene>
<dbReference type="GO" id="GO:0003690">
    <property type="term" value="F:double-stranded DNA binding"/>
    <property type="evidence" value="ECO:0007669"/>
    <property type="project" value="TreeGrafter"/>
</dbReference>
<dbReference type="Pfam" id="PF06087">
    <property type="entry name" value="Tyr-DNA_phospho"/>
    <property type="match status" value="1"/>
</dbReference>
<feature type="active site" description="Nucleophile" evidence="9">
    <location>
        <position position="267"/>
    </location>
</feature>
<keyword evidence="3" id="KW-0540">Nuclease</keyword>
<sequence>MNEDDDLARAIALSLQEANDSARSRRQSYHTEHDNGEEAQDDEERRFQENLRRATEASKHEQARNATSPAAMRPTSGAATRSFLVDRAQLEKERLARQKRLRPQVEMRDHDYDDDEVDGHKAKRQHVSLSAAVRCTNKSASSSIASRNAPVASGSNVQISSKSTGTGDDGCFWDGELRQTANMHTVPAKDTRPTFRLTEILAPKDDIEFAIVSAYVFNFPWLYDFFSRTTPVIVVAQDSQGQATLKAILPEWVKTTPFLRNGMGCMHMKFMLLFYRSGRLRIVVSTANMIPYDWRDIENSAWVQDVPKRRSPIRHDPKADDFAAALVRVLRSINVGPALDNQLKNDHPNLPLKSLEEIRTNWDFSKVKARLIASIAGKHEGWPSVVSTGHTALMKAIRDMDGKADKGKEIDLECQGSSIGTYSTQWMNEFYCSARGESAQTWLDTPKTRRAKLPYPPVKILFPTKQYVQESKLGEPGGGTMFCRRNQWEAAKFPRELFHQSRSKRGGVLMHSKMILGLYRRRSGTDTHSYSESEDEDDNEKTQGANKLLGWLYVGSHNFTPSAWGTLSGSAFNPTLNIMNYELGVLFPLRSEEEVAQMTCWERPPKKYVLGTDEPWIQSESPAFVLV</sequence>
<protein>
    <submittedName>
        <fullName evidence="12">Phospholipase D/nuclease</fullName>
    </submittedName>
</protein>
<feature type="region of interest" description="Disordered" evidence="11">
    <location>
        <begin position="94"/>
        <end position="119"/>
    </location>
</feature>
<evidence type="ECO:0000256" key="7">
    <source>
        <dbReference type="ARBA" id="ARBA00023204"/>
    </source>
</evidence>
<evidence type="ECO:0000256" key="11">
    <source>
        <dbReference type="SAM" id="MobiDB-lite"/>
    </source>
</evidence>
<feature type="region of interest" description="Disordered" evidence="11">
    <location>
        <begin position="143"/>
        <end position="164"/>
    </location>
</feature>
<dbReference type="Pfam" id="PF02809">
    <property type="entry name" value="UIM"/>
    <property type="match status" value="2"/>
</dbReference>
<dbReference type="InterPro" id="IPR010347">
    <property type="entry name" value="Tdp1"/>
</dbReference>
<keyword evidence="6" id="KW-0269">Exonuclease</keyword>
<dbReference type="CDD" id="cd09122">
    <property type="entry name" value="PLDc_Tdp1_1"/>
    <property type="match status" value="1"/>
</dbReference>
<dbReference type="GO" id="GO:0004527">
    <property type="term" value="F:exonuclease activity"/>
    <property type="evidence" value="ECO:0007669"/>
    <property type="project" value="UniProtKB-KW"/>
</dbReference>
<evidence type="ECO:0000256" key="8">
    <source>
        <dbReference type="ARBA" id="ARBA00023242"/>
    </source>
</evidence>
<evidence type="ECO:0000256" key="2">
    <source>
        <dbReference type="ARBA" id="ARBA00010205"/>
    </source>
</evidence>
<dbReference type="PANTHER" id="PTHR12415:SF0">
    <property type="entry name" value="TYROSYL-DNA PHOSPHODIESTERASE 1"/>
    <property type="match status" value="1"/>
</dbReference>
<reference evidence="12 13" key="1">
    <citation type="journal article" date="2012" name="Science">
        <title>The Paleozoic origin of enzymatic lignin decomposition reconstructed from 31 fungal genomes.</title>
        <authorList>
            <person name="Floudas D."/>
            <person name="Binder M."/>
            <person name="Riley R."/>
            <person name="Barry K."/>
            <person name="Blanchette R.A."/>
            <person name="Henrissat B."/>
            <person name="Martinez A.T."/>
            <person name="Otillar R."/>
            <person name="Spatafora J.W."/>
            <person name="Yadav J.S."/>
            <person name="Aerts A."/>
            <person name="Benoit I."/>
            <person name="Boyd A."/>
            <person name="Carlson A."/>
            <person name="Copeland A."/>
            <person name="Coutinho P.M."/>
            <person name="de Vries R.P."/>
            <person name="Ferreira P."/>
            <person name="Findley K."/>
            <person name="Foster B."/>
            <person name="Gaskell J."/>
            <person name="Glotzer D."/>
            <person name="Gorecki P."/>
            <person name="Heitman J."/>
            <person name="Hesse C."/>
            <person name="Hori C."/>
            <person name="Igarashi K."/>
            <person name="Jurgens J.A."/>
            <person name="Kallen N."/>
            <person name="Kersten P."/>
            <person name="Kohler A."/>
            <person name="Kuees U."/>
            <person name="Kumar T.K.A."/>
            <person name="Kuo A."/>
            <person name="LaButti K."/>
            <person name="Larrondo L.F."/>
            <person name="Lindquist E."/>
            <person name="Ling A."/>
            <person name="Lombard V."/>
            <person name="Lucas S."/>
            <person name="Lundell T."/>
            <person name="Martin R."/>
            <person name="McLaughlin D.J."/>
            <person name="Morgenstern I."/>
            <person name="Morin E."/>
            <person name="Murat C."/>
            <person name="Nagy L.G."/>
            <person name="Nolan M."/>
            <person name="Ohm R.A."/>
            <person name="Patyshakuliyeva A."/>
            <person name="Rokas A."/>
            <person name="Ruiz-Duenas F.J."/>
            <person name="Sabat G."/>
            <person name="Salamov A."/>
            <person name="Samejima M."/>
            <person name="Schmutz J."/>
            <person name="Slot J.C."/>
            <person name="St John F."/>
            <person name="Stenlid J."/>
            <person name="Sun H."/>
            <person name="Sun S."/>
            <person name="Syed K."/>
            <person name="Tsang A."/>
            <person name="Wiebenga A."/>
            <person name="Young D."/>
            <person name="Pisabarro A."/>
            <person name="Eastwood D.C."/>
            <person name="Martin F."/>
            <person name="Cullen D."/>
            <person name="Grigoriev I.V."/>
            <person name="Hibbett D.S."/>
        </authorList>
    </citation>
    <scope>NUCLEOTIDE SEQUENCE [LARGE SCALE GENOMIC DNA]</scope>
    <source>
        <strain evidence="12 13">MD-104</strain>
    </source>
</reference>
<dbReference type="SUPFAM" id="SSF56024">
    <property type="entry name" value="Phospholipase D/nuclease"/>
    <property type="match status" value="2"/>
</dbReference>
<proteinExistence type="inferred from homology"/>
<comment type="subcellular location">
    <subcellularLocation>
        <location evidence="1">Nucleus</location>
    </subcellularLocation>
</comment>
<keyword evidence="8" id="KW-0539">Nucleus</keyword>
<organism evidence="12 13">
    <name type="scientific">Wolfiporia cocos (strain MD-104)</name>
    <name type="common">Brown rot fungus</name>
    <dbReference type="NCBI Taxonomy" id="742152"/>
    <lineage>
        <taxon>Eukaryota</taxon>
        <taxon>Fungi</taxon>
        <taxon>Dikarya</taxon>
        <taxon>Basidiomycota</taxon>
        <taxon>Agaricomycotina</taxon>
        <taxon>Agaricomycetes</taxon>
        <taxon>Polyporales</taxon>
        <taxon>Phaeolaceae</taxon>
        <taxon>Wolfiporia</taxon>
    </lineage>
</organism>
<dbReference type="Gene3D" id="6.10.140.100">
    <property type="match status" value="1"/>
</dbReference>
<feature type="binding site" evidence="10">
    <location>
        <position position="269"/>
    </location>
    <ligand>
        <name>substrate</name>
    </ligand>
</feature>
<dbReference type="AlphaFoldDB" id="A0A2H3K4D8"/>
<dbReference type="GO" id="GO:0017005">
    <property type="term" value="F:3'-tyrosyl-DNA phosphodiesterase activity"/>
    <property type="evidence" value="ECO:0007669"/>
    <property type="project" value="TreeGrafter"/>
</dbReference>
<feature type="compositionally biased region" description="Polar residues" evidence="11">
    <location>
        <begin position="153"/>
        <end position="164"/>
    </location>
</feature>
<dbReference type="InterPro" id="IPR003903">
    <property type="entry name" value="UIM_dom"/>
</dbReference>